<keyword evidence="2" id="KW-0121">Carboxypeptidase</keyword>
<dbReference type="Pfam" id="PF13539">
    <property type="entry name" value="Peptidase_M15_4"/>
    <property type="match status" value="1"/>
</dbReference>
<protein>
    <submittedName>
        <fullName evidence="2">Peptidase M15B and M15C, D,D-carboxypeptidase VanY/endolysin</fullName>
    </submittedName>
</protein>
<accession>A0A059FRW0</accession>
<dbReference type="GO" id="GO:0004180">
    <property type="term" value="F:carboxypeptidase activity"/>
    <property type="evidence" value="ECO:0007669"/>
    <property type="project" value="UniProtKB-KW"/>
</dbReference>
<reference evidence="2 3" key="1">
    <citation type="journal article" date="2014" name="Antonie Van Leeuwenhoek">
        <title>Hyphomonas beringensis sp. nov. and Hyphomonas chukchiensis sp. nov., isolated from surface seawater of the Bering Sea and Chukchi Sea.</title>
        <authorList>
            <person name="Li C."/>
            <person name="Lai Q."/>
            <person name="Li G."/>
            <person name="Dong C."/>
            <person name="Wang J."/>
            <person name="Liao Y."/>
            <person name="Shao Z."/>
        </authorList>
    </citation>
    <scope>NUCLEOTIDE SEQUENCE [LARGE SCALE GENOMIC DNA]</scope>
    <source>
        <strain evidence="2 3">MHS-2</strain>
    </source>
</reference>
<dbReference type="SUPFAM" id="SSF55166">
    <property type="entry name" value="Hedgehog/DD-peptidase"/>
    <property type="match status" value="1"/>
</dbReference>
<gene>
    <name evidence="2" type="ORF">HJO_05330</name>
</gene>
<dbReference type="InterPro" id="IPR009045">
    <property type="entry name" value="Zn_M74/Hedgehog-like"/>
</dbReference>
<comment type="caution">
    <text evidence="2">The sequence shown here is derived from an EMBL/GenBank/DDBJ whole genome shotgun (WGS) entry which is preliminary data.</text>
</comment>
<feature type="domain" description="Peptidase M15C" evidence="1">
    <location>
        <begin position="119"/>
        <end position="184"/>
    </location>
</feature>
<keyword evidence="2" id="KW-0645">Protease</keyword>
<dbReference type="InterPro" id="IPR039561">
    <property type="entry name" value="Peptidase_M15C"/>
</dbReference>
<evidence type="ECO:0000313" key="2">
    <source>
        <dbReference type="EMBL" id="KCZ93251.1"/>
    </source>
</evidence>
<sequence>MSFQLTKKEVLFRQRLLKASGFDPNGLDGIWGRNTEAADQAFMAASAALQTELGVFDERSERNIAGLHIRAQHFARTFLSNAAAFPFTVRIISGTRTYAEQDDLYARGRWGRAGPKVTNAKGGQSNHNFGIAWDVALFEGGRYMDGSATHDAQAYRDLAGHALVDGLEWGGAWRTYRDPPHYQVASPYNRISDIRDRFEAGESYV</sequence>
<evidence type="ECO:0000259" key="1">
    <source>
        <dbReference type="Pfam" id="PF13539"/>
    </source>
</evidence>
<dbReference type="CDD" id="cd14845">
    <property type="entry name" value="L-Ala-D-Glu_peptidase_like"/>
    <property type="match status" value="1"/>
</dbReference>
<organism evidence="2 3">
    <name type="scientific">Hyphomonas johnsonii MHS-2</name>
    <dbReference type="NCBI Taxonomy" id="1280950"/>
    <lineage>
        <taxon>Bacteria</taxon>
        <taxon>Pseudomonadati</taxon>
        <taxon>Pseudomonadota</taxon>
        <taxon>Alphaproteobacteria</taxon>
        <taxon>Hyphomonadales</taxon>
        <taxon>Hyphomonadaceae</taxon>
        <taxon>Hyphomonas</taxon>
    </lineage>
</organism>
<evidence type="ECO:0000313" key="3">
    <source>
        <dbReference type="Proteomes" id="UP000025171"/>
    </source>
</evidence>
<dbReference type="STRING" id="1280950.HJO_05330"/>
<keyword evidence="2" id="KW-0378">Hydrolase</keyword>
<proteinExistence type="predicted"/>
<dbReference type="Proteomes" id="UP000025171">
    <property type="component" value="Unassembled WGS sequence"/>
</dbReference>
<dbReference type="PATRIC" id="fig|1280950.3.peg.1073"/>
<dbReference type="EMBL" id="ARYK01000002">
    <property type="protein sequence ID" value="KCZ93251.1"/>
    <property type="molecule type" value="Genomic_DNA"/>
</dbReference>
<name>A0A059FRW0_9PROT</name>
<dbReference type="OrthoDB" id="8479979at2"/>
<dbReference type="Gene3D" id="3.30.1380.10">
    <property type="match status" value="1"/>
</dbReference>
<dbReference type="RefSeq" id="WP_035614736.1">
    <property type="nucleotide sequence ID" value="NZ_ARYK01000002.1"/>
</dbReference>
<keyword evidence="3" id="KW-1185">Reference proteome</keyword>
<dbReference type="AlphaFoldDB" id="A0A059FRW0"/>
<dbReference type="eggNOG" id="COG1876">
    <property type="taxonomic scope" value="Bacteria"/>
</dbReference>